<organism evidence="1">
    <name type="scientific">Xenorhabdus bovienii str. feltiae Moldova</name>
    <dbReference type="NCBI Taxonomy" id="1398200"/>
    <lineage>
        <taxon>Bacteria</taxon>
        <taxon>Pseudomonadati</taxon>
        <taxon>Pseudomonadota</taxon>
        <taxon>Gammaproteobacteria</taxon>
        <taxon>Enterobacterales</taxon>
        <taxon>Morganellaceae</taxon>
        <taxon>Xenorhabdus</taxon>
    </lineage>
</organism>
<dbReference type="Proteomes" id="UP000028487">
    <property type="component" value="Unassembled WGS sequence"/>
</dbReference>
<dbReference type="HOGENOM" id="CLU_3086278_0_0_6"/>
<name>A0A077NSU9_XENBV</name>
<comment type="caution">
    <text evidence="1">The sequence shown here is derived from an EMBL/GenBank/DDBJ whole genome shotgun (WGS) entry which is preliminary data.</text>
</comment>
<proteinExistence type="predicted"/>
<sequence>MFLLHFFTNRNTLVTNKNTSEGESEVFRKRAAYLLRIFLSPFTVMAVSHQLC</sequence>
<dbReference type="AlphaFoldDB" id="A0A077NSU9"/>
<dbReference type="EMBL" id="CBSV010000156">
    <property type="protein sequence ID" value="CDH01945.1"/>
    <property type="molecule type" value="Genomic_DNA"/>
</dbReference>
<evidence type="ECO:0000313" key="1">
    <source>
        <dbReference type="EMBL" id="CDH01945.1"/>
    </source>
</evidence>
<reference evidence="1" key="1">
    <citation type="submission" date="2013-07" db="EMBL/GenBank/DDBJ databases">
        <title>Sub-species coevolution in mutualistic symbiosis.</title>
        <authorList>
            <person name="Murfin K."/>
            <person name="Klassen J."/>
            <person name="Lee M."/>
            <person name="Forst S."/>
            <person name="Stock P."/>
            <person name="Goodrich-Blair H."/>
        </authorList>
    </citation>
    <scope>NUCLEOTIDE SEQUENCE [LARGE SCALE GENOMIC DNA]</scope>
    <source>
        <strain evidence="1">Feltiae Moldova</strain>
    </source>
</reference>
<accession>A0A077NSU9</accession>
<gene>
    <name evidence="1" type="ORF">XBFM1_2390039</name>
</gene>
<protein>
    <submittedName>
        <fullName evidence="1">Uncharacterized protein</fullName>
    </submittedName>
</protein>